<feature type="transmembrane region" description="Helical" evidence="1">
    <location>
        <begin position="12"/>
        <end position="33"/>
    </location>
</feature>
<dbReference type="HOGENOM" id="CLU_801430_0_0_0"/>
<sequence>MWRLLLRARQRAIPLIGSAPALALAIYLPVVMLHTVASTQMHRIDEPRVEVRQMGDPHRALERILSSAITTVEHLNAVANDPDTSPLDRLVFANSPLLLETPGMFSGHNNTPLGLYYTASVSEGPGSRVVTLRYFLYFTDEDGGTPIRRRMGRYGHPFDGELLFQVTFIDDRVLSAYYQAPGHKLVWFPYQAGERPTFAIASPNHNFRRVVRDEGPVVAFLPQNELSANPFHDPDFVALAAREARRQWNLDISHYVYVAFQNPVARVPVDVSVRVRGRWYHLHEVVLDGMPGASLTVQGYHQVGIRLGFTPRPEDIDEVRITARSRQPVSVAIFALYVYSDPVVAA</sequence>
<accession>D1C3M6</accession>
<keyword evidence="1" id="KW-0472">Membrane</keyword>
<evidence type="ECO:0000313" key="2">
    <source>
        <dbReference type="EMBL" id="ACZ38843.1"/>
    </source>
</evidence>
<dbReference type="AlphaFoldDB" id="D1C3M6"/>
<protein>
    <submittedName>
        <fullName evidence="2">Uncharacterized protein</fullName>
    </submittedName>
</protein>
<proteinExistence type="predicted"/>
<keyword evidence="1" id="KW-1133">Transmembrane helix</keyword>
<dbReference type="InParanoid" id="D1C3M6"/>
<name>D1C3M6_SPHTD</name>
<keyword evidence="1" id="KW-0812">Transmembrane</keyword>
<organism evidence="2 3">
    <name type="scientific">Sphaerobacter thermophilus (strain ATCC 49802 / DSM 20745 / KCCM 41009 / NCIMB 13125 / S 6022)</name>
    <dbReference type="NCBI Taxonomy" id="479434"/>
    <lineage>
        <taxon>Bacteria</taxon>
        <taxon>Pseudomonadati</taxon>
        <taxon>Thermomicrobiota</taxon>
        <taxon>Thermomicrobia</taxon>
        <taxon>Sphaerobacterales</taxon>
        <taxon>Sphaerobacterineae</taxon>
        <taxon>Sphaerobacteraceae</taxon>
        <taxon>Sphaerobacter</taxon>
    </lineage>
</organism>
<gene>
    <name evidence="2" type="ordered locus">Sthe_1408</name>
</gene>
<dbReference type="Proteomes" id="UP000002027">
    <property type="component" value="Chromosome 1"/>
</dbReference>
<reference evidence="3" key="1">
    <citation type="submission" date="2009-11" db="EMBL/GenBank/DDBJ databases">
        <title>The complete chromosome 1 of Sphaerobacter thermophilus DSM 20745.</title>
        <authorList>
            <person name="Lucas S."/>
            <person name="Copeland A."/>
            <person name="Lapidus A."/>
            <person name="Glavina del Rio T."/>
            <person name="Dalin E."/>
            <person name="Tice H."/>
            <person name="Bruce D."/>
            <person name="Goodwin L."/>
            <person name="Pitluck S."/>
            <person name="Kyrpides N."/>
            <person name="Mavromatis K."/>
            <person name="Ivanova N."/>
            <person name="Mikhailova N."/>
            <person name="LaButti K.M."/>
            <person name="Clum A."/>
            <person name="Sun H.I."/>
            <person name="Brettin T."/>
            <person name="Detter J.C."/>
            <person name="Han C."/>
            <person name="Larimer F."/>
            <person name="Land M."/>
            <person name="Hauser L."/>
            <person name="Markowitz V."/>
            <person name="Cheng J.F."/>
            <person name="Hugenholtz P."/>
            <person name="Woyke T."/>
            <person name="Wu D."/>
            <person name="Steenblock K."/>
            <person name="Schneider S."/>
            <person name="Pukall R."/>
            <person name="Goeker M."/>
            <person name="Klenk H.P."/>
            <person name="Eisen J.A."/>
        </authorList>
    </citation>
    <scope>NUCLEOTIDE SEQUENCE [LARGE SCALE GENOMIC DNA]</scope>
    <source>
        <strain evidence="3">ATCC 49802 / DSM 20745 / S 6022</strain>
    </source>
</reference>
<reference evidence="2 3" key="2">
    <citation type="journal article" date="2010" name="Stand. Genomic Sci.">
        <title>Complete genome sequence of Desulfohalobium retbaense type strain (HR(100)).</title>
        <authorList>
            <person name="Spring S."/>
            <person name="Nolan M."/>
            <person name="Lapidus A."/>
            <person name="Glavina Del Rio T."/>
            <person name="Copeland A."/>
            <person name="Tice H."/>
            <person name="Cheng J.F."/>
            <person name="Lucas S."/>
            <person name="Land M."/>
            <person name="Chen F."/>
            <person name="Bruce D."/>
            <person name="Goodwin L."/>
            <person name="Pitluck S."/>
            <person name="Ivanova N."/>
            <person name="Mavromatis K."/>
            <person name="Mikhailova N."/>
            <person name="Pati A."/>
            <person name="Chen A."/>
            <person name="Palaniappan K."/>
            <person name="Hauser L."/>
            <person name="Chang Y.J."/>
            <person name="Jeffries C.D."/>
            <person name="Munk C."/>
            <person name="Kiss H."/>
            <person name="Chain P."/>
            <person name="Han C."/>
            <person name="Brettin T."/>
            <person name="Detter J.C."/>
            <person name="Schuler E."/>
            <person name="Goker M."/>
            <person name="Rohde M."/>
            <person name="Bristow J."/>
            <person name="Eisen J.A."/>
            <person name="Markowitz V."/>
            <person name="Hugenholtz P."/>
            <person name="Kyrpides N.C."/>
            <person name="Klenk H.P."/>
        </authorList>
    </citation>
    <scope>NUCLEOTIDE SEQUENCE [LARGE SCALE GENOMIC DNA]</scope>
    <source>
        <strain evidence="3">ATCC 49802 / DSM 20745 / S 6022</strain>
    </source>
</reference>
<evidence type="ECO:0000256" key="1">
    <source>
        <dbReference type="SAM" id="Phobius"/>
    </source>
</evidence>
<evidence type="ECO:0000313" key="3">
    <source>
        <dbReference type="Proteomes" id="UP000002027"/>
    </source>
</evidence>
<dbReference type="EMBL" id="CP001823">
    <property type="protein sequence ID" value="ACZ38843.1"/>
    <property type="molecule type" value="Genomic_DNA"/>
</dbReference>
<dbReference type="KEGG" id="sti:Sthe_1408"/>
<keyword evidence="3" id="KW-1185">Reference proteome</keyword>